<organism evidence="1 2">
    <name type="scientific">Daphnia pulex</name>
    <name type="common">Water flea</name>
    <dbReference type="NCBI Taxonomy" id="6669"/>
    <lineage>
        <taxon>Eukaryota</taxon>
        <taxon>Metazoa</taxon>
        <taxon>Ecdysozoa</taxon>
        <taxon>Arthropoda</taxon>
        <taxon>Crustacea</taxon>
        <taxon>Branchiopoda</taxon>
        <taxon>Diplostraca</taxon>
        <taxon>Cladocera</taxon>
        <taxon>Anomopoda</taxon>
        <taxon>Daphniidae</taxon>
        <taxon>Daphnia</taxon>
    </lineage>
</organism>
<sequence>MENICASANVEICGATRAYIHFRLVCFTPLDIAILITIRQKPVNPTTPGNKEDDGTFPRFATHQLTLSRSRRFCSLEAVIIEV</sequence>
<evidence type="ECO:0000313" key="1">
    <source>
        <dbReference type="EMBL" id="EFX84161.1"/>
    </source>
</evidence>
<dbReference type="Proteomes" id="UP000000305">
    <property type="component" value="Unassembled WGS sequence"/>
</dbReference>
<gene>
    <name evidence="1" type="ORF">DAPPUDRAFT_315224</name>
</gene>
<name>E9G945_DAPPU</name>
<dbReference type="AlphaFoldDB" id="E9G945"/>
<evidence type="ECO:0000313" key="2">
    <source>
        <dbReference type="Proteomes" id="UP000000305"/>
    </source>
</evidence>
<dbReference type="EMBL" id="GL732535">
    <property type="protein sequence ID" value="EFX84161.1"/>
    <property type="molecule type" value="Genomic_DNA"/>
</dbReference>
<proteinExistence type="predicted"/>
<dbReference type="HOGENOM" id="CLU_2544871_0_0_1"/>
<dbReference type="InParanoid" id="E9G945"/>
<protein>
    <submittedName>
        <fullName evidence="1">Uncharacterized protein</fullName>
    </submittedName>
</protein>
<dbReference type="KEGG" id="dpx:DAPPUDRAFT_315224"/>
<accession>E9G945</accession>
<reference evidence="1 2" key="1">
    <citation type="journal article" date="2011" name="Science">
        <title>The ecoresponsive genome of Daphnia pulex.</title>
        <authorList>
            <person name="Colbourne J.K."/>
            <person name="Pfrender M.E."/>
            <person name="Gilbert D."/>
            <person name="Thomas W.K."/>
            <person name="Tucker A."/>
            <person name="Oakley T.H."/>
            <person name="Tokishita S."/>
            <person name="Aerts A."/>
            <person name="Arnold G.J."/>
            <person name="Basu M.K."/>
            <person name="Bauer D.J."/>
            <person name="Caceres C.E."/>
            <person name="Carmel L."/>
            <person name="Casola C."/>
            <person name="Choi J.H."/>
            <person name="Detter J.C."/>
            <person name="Dong Q."/>
            <person name="Dusheyko S."/>
            <person name="Eads B.D."/>
            <person name="Frohlich T."/>
            <person name="Geiler-Samerotte K.A."/>
            <person name="Gerlach D."/>
            <person name="Hatcher P."/>
            <person name="Jogdeo S."/>
            <person name="Krijgsveld J."/>
            <person name="Kriventseva E.V."/>
            <person name="Kultz D."/>
            <person name="Laforsch C."/>
            <person name="Lindquist E."/>
            <person name="Lopez J."/>
            <person name="Manak J.R."/>
            <person name="Muller J."/>
            <person name="Pangilinan J."/>
            <person name="Patwardhan R.P."/>
            <person name="Pitluck S."/>
            <person name="Pritham E.J."/>
            <person name="Rechtsteiner A."/>
            <person name="Rho M."/>
            <person name="Rogozin I.B."/>
            <person name="Sakarya O."/>
            <person name="Salamov A."/>
            <person name="Schaack S."/>
            <person name="Shapiro H."/>
            <person name="Shiga Y."/>
            <person name="Skalitzky C."/>
            <person name="Smith Z."/>
            <person name="Souvorov A."/>
            <person name="Sung W."/>
            <person name="Tang Z."/>
            <person name="Tsuchiya D."/>
            <person name="Tu H."/>
            <person name="Vos H."/>
            <person name="Wang M."/>
            <person name="Wolf Y.I."/>
            <person name="Yamagata H."/>
            <person name="Yamada T."/>
            <person name="Ye Y."/>
            <person name="Shaw J.R."/>
            <person name="Andrews J."/>
            <person name="Crease T.J."/>
            <person name="Tang H."/>
            <person name="Lucas S.M."/>
            <person name="Robertson H.M."/>
            <person name="Bork P."/>
            <person name="Koonin E.V."/>
            <person name="Zdobnov E.M."/>
            <person name="Grigoriev I.V."/>
            <person name="Lynch M."/>
            <person name="Boore J.L."/>
        </authorList>
    </citation>
    <scope>NUCLEOTIDE SEQUENCE [LARGE SCALE GENOMIC DNA]</scope>
</reference>
<keyword evidence="2" id="KW-1185">Reference proteome</keyword>